<evidence type="ECO:0000313" key="11">
    <source>
        <dbReference type="EMBL" id="GMH93298.1"/>
    </source>
</evidence>
<evidence type="ECO:0000256" key="6">
    <source>
        <dbReference type="ARBA" id="ARBA00023136"/>
    </source>
</evidence>
<dbReference type="PANTHER" id="PTHR19848">
    <property type="entry name" value="WD40 REPEAT PROTEIN"/>
    <property type="match status" value="1"/>
</dbReference>
<feature type="transmembrane region" description="Helical" evidence="9">
    <location>
        <begin position="830"/>
        <end position="852"/>
    </location>
</feature>
<dbReference type="PRINTS" id="PR00320">
    <property type="entry name" value="GPROTEINBRPT"/>
</dbReference>
<name>A0A9W7EXD0_9STRA</name>
<feature type="transmembrane region" description="Helical" evidence="9">
    <location>
        <begin position="788"/>
        <end position="809"/>
    </location>
</feature>
<feature type="repeat" description="WD" evidence="7">
    <location>
        <begin position="161"/>
        <end position="201"/>
    </location>
</feature>
<keyword evidence="8" id="KW-0175">Coiled coil</keyword>
<keyword evidence="5 9" id="KW-1133">Transmembrane helix</keyword>
<dbReference type="PROSITE" id="PS50082">
    <property type="entry name" value="WD_REPEATS_2"/>
    <property type="match status" value="8"/>
</dbReference>
<feature type="coiled-coil region" evidence="8">
    <location>
        <begin position="980"/>
        <end position="1043"/>
    </location>
</feature>
<dbReference type="AlphaFoldDB" id="A0A9W7EXD0"/>
<feature type="transmembrane region" description="Helical" evidence="9">
    <location>
        <begin position="902"/>
        <end position="923"/>
    </location>
</feature>
<evidence type="ECO:0000259" key="10">
    <source>
        <dbReference type="Pfam" id="PF00520"/>
    </source>
</evidence>
<dbReference type="InterPro" id="IPR020472">
    <property type="entry name" value="WD40_PAC1"/>
</dbReference>
<dbReference type="InterPro" id="IPR019775">
    <property type="entry name" value="WD40_repeat_CS"/>
</dbReference>
<dbReference type="OrthoDB" id="1068471at2759"/>
<comment type="subcellular location">
    <subcellularLocation>
        <location evidence="1">Membrane</location>
        <topology evidence="1">Multi-pass membrane protein</topology>
    </subcellularLocation>
</comment>
<feature type="transmembrane region" description="Helical" evidence="9">
    <location>
        <begin position="730"/>
        <end position="752"/>
    </location>
</feature>
<dbReference type="InterPro" id="IPR005821">
    <property type="entry name" value="Ion_trans_dom"/>
</dbReference>
<evidence type="ECO:0000256" key="7">
    <source>
        <dbReference type="PROSITE-ProRule" id="PRU00221"/>
    </source>
</evidence>
<dbReference type="CDD" id="cd00200">
    <property type="entry name" value="WD40"/>
    <property type="match status" value="1"/>
</dbReference>
<dbReference type="InterPro" id="IPR015943">
    <property type="entry name" value="WD40/YVTN_repeat-like_dom_sf"/>
</dbReference>
<dbReference type="InterPro" id="IPR011047">
    <property type="entry name" value="Quinoprotein_ADH-like_sf"/>
</dbReference>
<dbReference type="InterPro" id="IPR001680">
    <property type="entry name" value="WD40_rpt"/>
</dbReference>
<feature type="transmembrane region" description="Helical" evidence="9">
    <location>
        <begin position="700"/>
        <end position="718"/>
    </location>
</feature>
<protein>
    <recommendedName>
        <fullName evidence="10">Ion transport domain-containing protein</fullName>
    </recommendedName>
</protein>
<evidence type="ECO:0000256" key="2">
    <source>
        <dbReference type="ARBA" id="ARBA00022574"/>
    </source>
</evidence>
<dbReference type="SUPFAM" id="SSF50998">
    <property type="entry name" value="Quinoprotein alcohol dehydrogenase-like"/>
    <property type="match status" value="1"/>
</dbReference>
<reference evidence="12" key="1">
    <citation type="journal article" date="2023" name="Commun. Biol.">
        <title>Genome analysis of Parmales, the sister group of diatoms, reveals the evolutionary specialization of diatoms from phago-mixotrophs to photoautotrophs.</title>
        <authorList>
            <person name="Ban H."/>
            <person name="Sato S."/>
            <person name="Yoshikawa S."/>
            <person name="Yamada K."/>
            <person name="Nakamura Y."/>
            <person name="Ichinomiya M."/>
            <person name="Sato N."/>
            <person name="Blanc-Mathieu R."/>
            <person name="Endo H."/>
            <person name="Kuwata A."/>
            <person name="Ogata H."/>
        </authorList>
    </citation>
    <scope>NUCLEOTIDE SEQUENCE [LARGE SCALE GENOMIC DNA]</scope>
    <source>
        <strain evidence="12">NIES 3701</strain>
    </source>
</reference>
<dbReference type="Pfam" id="PF00520">
    <property type="entry name" value="Ion_trans"/>
    <property type="match status" value="1"/>
</dbReference>
<evidence type="ECO:0000256" key="9">
    <source>
        <dbReference type="SAM" id="Phobius"/>
    </source>
</evidence>
<evidence type="ECO:0000256" key="1">
    <source>
        <dbReference type="ARBA" id="ARBA00004141"/>
    </source>
</evidence>
<feature type="repeat" description="WD" evidence="7">
    <location>
        <begin position="247"/>
        <end position="288"/>
    </location>
</feature>
<dbReference type="GO" id="GO:0005216">
    <property type="term" value="F:monoatomic ion channel activity"/>
    <property type="evidence" value="ECO:0007669"/>
    <property type="project" value="InterPro"/>
</dbReference>
<evidence type="ECO:0000313" key="12">
    <source>
        <dbReference type="Proteomes" id="UP001165085"/>
    </source>
</evidence>
<dbReference type="PROSITE" id="PS50294">
    <property type="entry name" value="WD_REPEATS_REGION"/>
    <property type="match status" value="7"/>
</dbReference>
<evidence type="ECO:0000256" key="4">
    <source>
        <dbReference type="ARBA" id="ARBA00022737"/>
    </source>
</evidence>
<dbReference type="Pfam" id="PF00400">
    <property type="entry name" value="WD40"/>
    <property type="match status" value="8"/>
</dbReference>
<evidence type="ECO:0000256" key="3">
    <source>
        <dbReference type="ARBA" id="ARBA00022692"/>
    </source>
</evidence>
<proteinExistence type="predicted"/>
<dbReference type="SUPFAM" id="SSF81324">
    <property type="entry name" value="Voltage-gated potassium channels"/>
    <property type="match status" value="1"/>
</dbReference>
<evidence type="ECO:0000256" key="5">
    <source>
        <dbReference type="ARBA" id="ARBA00022989"/>
    </source>
</evidence>
<keyword evidence="4" id="KW-0677">Repeat</keyword>
<dbReference type="PANTHER" id="PTHR19848:SF8">
    <property type="entry name" value="F-BOX AND WD REPEAT DOMAIN CONTAINING 7"/>
    <property type="match status" value="1"/>
</dbReference>
<dbReference type="PROSITE" id="PS00678">
    <property type="entry name" value="WD_REPEATS_1"/>
    <property type="match status" value="4"/>
</dbReference>
<dbReference type="Gene3D" id="2.130.10.10">
    <property type="entry name" value="YVTN repeat-like/Quinoprotein amine dehydrogenase"/>
    <property type="match status" value="3"/>
</dbReference>
<dbReference type="GO" id="GO:0016020">
    <property type="term" value="C:membrane"/>
    <property type="evidence" value="ECO:0007669"/>
    <property type="project" value="UniProtKB-SubCell"/>
</dbReference>
<feature type="repeat" description="WD" evidence="7">
    <location>
        <begin position="331"/>
        <end position="372"/>
    </location>
</feature>
<gene>
    <name evidence="11" type="ORF">TrST_g6677</name>
</gene>
<accession>A0A9W7EXD0</accession>
<feature type="repeat" description="WD" evidence="7">
    <location>
        <begin position="374"/>
        <end position="404"/>
    </location>
</feature>
<dbReference type="Proteomes" id="UP001165085">
    <property type="component" value="Unassembled WGS sequence"/>
</dbReference>
<feature type="repeat" description="WD" evidence="7">
    <location>
        <begin position="290"/>
        <end position="331"/>
    </location>
</feature>
<dbReference type="EMBL" id="BRXY01000410">
    <property type="protein sequence ID" value="GMH93298.1"/>
    <property type="molecule type" value="Genomic_DNA"/>
</dbReference>
<feature type="repeat" description="WD" evidence="7">
    <location>
        <begin position="23"/>
        <end position="64"/>
    </location>
</feature>
<feature type="domain" description="Ion transport" evidence="10">
    <location>
        <begin position="700"/>
        <end position="934"/>
    </location>
</feature>
<keyword evidence="3 9" id="KW-0812">Transmembrane</keyword>
<comment type="caution">
    <text evidence="11">The sequence shown here is derived from an EMBL/GenBank/DDBJ whole genome shotgun (WGS) entry which is preliminary data.</text>
</comment>
<keyword evidence="12" id="KW-1185">Reference proteome</keyword>
<feature type="repeat" description="WD" evidence="7">
    <location>
        <begin position="65"/>
        <end position="99"/>
    </location>
</feature>
<sequence length="1067" mass="119889">MKPPSDNTDEEVLPLLLTQRTTLVGHMKDVVNISESPCGKFICSSSKDCTVRVWDLINGVELRTIDGHKGTVWGASFLATGRKIVTASADAEVKLWNLDPNVLGHKSGAQVRRWKGHNGNIKCIDVSSDGKTLISCSTDKTLSVWDLERNRRKRKLPDQEEGCHELAVTCVASSKNGKVVSGSADKTVLIWDLKKEGEEPTKIDFGKRVEAVAISSDDQSFYVVGDFGAVRKYDINSGEKMKEFKDSHGHTERVWSVAVTSKNSKLVTGDGNGDIIVWDSNDGKVIKRLERAHSDHVRGLAIAPDDKRFVSGSWDATAKIWSIEDGILLQTFEHPDQLFCVAIHPSGQFLATASKDTTWKLWSLTSMKLLYTSNDAHKDQVRSVVFSPDGTKLISGSFDKQINVEKISHHVNQLPSSVIDHTFAADCKLENELHNAFDWKNSSTASTLHHRPLALVEPSWHSADSRSNLVHKAAKGGYSNFLSFALLNSHNRDKQKLAFFAALAKDNDGRTPLSHALDTESGPAANILLECYSLLLSAEYATPFIPQHSFQEPHPTEYFPLDEFCRALKLFPNVTLKFVSQLSLVTSGDYKVVEGVERNELGFSGYLVGPSQSRVPQKIWKERLRKPDKNGNAPPESGNPVSAKFVPIKDIAGPRSKFLTSLIDAAVATGNFTVFENPVVEVVLEHKWRTYARSMFLRNLWLDIFMVVLITVDVLTYASDVSIDETISNYVIPSMIGILWLYFAKAEVYQLYKADSLKDYFKDIWNVGDFLSLTPIAAGYGFRYSGLGFYSTTAFSFALPLTYLNALYYMQGFREPGKLVRMIIRIIANIRYFLIVLTVCMFGFAFAFFTLYKTAEAEKEATGTPVYGLESIFKSLFPPFFMMLGTFDPNEFEASLSPTATLILFVFFMLVMNVVMMNLLIAIMGDTFDQIQEYAMAEYLFCRASIILEFEIALSEKDKSNEEWFPTWLQVLVPTLDYERKEWDGRLRNLKRSIESMNDNVKKSTGEEVKMLKEDISSLQEKLEASEKLRAKEMKEMKQMLNQLLGAAEMVKGRREVGKKGQRDQRA</sequence>
<feature type="repeat" description="WD" evidence="7">
    <location>
        <begin position="114"/>
        <end position="155"/>
    </location>
</feature>
<keyword evidence="6 9" id="KW-0472">Membrane</keyword>
<organism evidence="11 12">
    <name type="scientific">Triparma strigata</name>
    <dbReference type="NCBI Taxonomy" id="1606541"/>
    <lineage>
        <taxon>Eukaryota</taxon>
        <taxon>Sar</taxon>
        <taxon>Stramenopiles</taxon>
        <taxon>Ochrophyta</taxon>
        <taxon>Bolidophyceae</taxon>
        <taxon>Parmales</taxon>
        <taxon>Triparmaceae</taxon>
        <taxon>Triparma</taxon>
    </lineage>
</organism>
<keyword evidence="2 7" id="KW-0853">WD repeat</keyword>
<evidence type="ECO:0000256" key="8">
    <source>
        <dbReference type="SAM" id="Coils"/>
    </source>
</evidence>
<dbReference type="SMART" id="SM00320">
    <property type="entry name" value="WD40"/>
    <property type="match status" value="8"/>
</dbReference>